<organism evidence="9 10">
    <name type="scientific">Rhamnusium bicolor</name>
    <dbReference type="NCBI Taxonomy" id="1586634"/>
    <lineage>
        <taxon>Eukaryota</taxon>
        <taxon>Metazoa</taxon>
        <taxon>Ecdysozoa</taxon>
        <taxon>Arthropoda</taxon>
        <taxon>Hexapoda</taxon>
        <taxon>Insecta</taxon>
        <taxon>Pterygota</taxon>
        <taxon>Neoptera</taxon>
        <taxon>Endopterygota</taxon>
        <taxon>Coleoptera</taxon>
        <taxon>Polyphaga</taxon>
        <taxon>Cucujiformia</taxon>
        <taxon>Chrysomeloidea</taxon>
        <taxon>Cerambycidae</taxon>
        <taxon>Lepturinae</taxon>
        <taxon>Rhagiini</taxon>
        <taxon>Rhamnusium</taxon>
    </lineage>
</organism>
<dbReference type="PANTHER" id="PTHR16121:SF2">
    <property type="entry name" value="CAP-SPECIFIC MRNA (NUCLEOSIDE-2'-O-)-METHYLTRANSFERASE 2"/>
    <property type="match status" value="1"/>
</dbReference>
<dbReference type="AlphaFoldDB" id="A0AAV8WMW7"/>
<dbReference type="InterPro" id="IPR029063">
    <property type="entry name" value="SAM-dependent_MTases_sf"/>
</dbReference>
<evidence type="ECO:0000256" key="6">
    <source>
        <dbReference type="ARBA" id="ARBA00049477"/>
    </source>
</evidence>
<keyword evidence="3 7" id="KW-0489">Methyltransferase</keyword>
<feature type="binding site" evidence="7">
    <location>
        <position position="208"/>
    </location>
    <ligand>
        <name>S-adenosyl-L-methionine</name>
        <dbReference type="ChEBI" id="CHEBI:59789"/>
    </ligand>
</feature>
<evidence type="ECO:0000256" key="4">
    <source>
        <dbReference type="ARBA" id="ARBA00022679"/>
    </source>
</evidence>
<evidence type="ECO:0000256" key="2">
    <source>
        <dbReference type="ARBA" id="ARBA00021134"/>
    </source>
</evidence>
<dbReference type="GO" id="GO:0005634">
    <property type="term" value="C:nucleus"/>
    <property type="evidence" value="ECO:0007669"/>
    <property type="project" value="UniProtKB-ARBA"/>
</dbReference>
<evidence type="ECO:0000259" key="8">
    <source>
        <dbReference type="PROSITE" id="PS51614"/>
    </source>
</evidence>
<dbReference type="InterPro" id="IPR002877">
    <property type="entry name" value="RNA_MeTrfase_FtsJ_dom"/>
</dbReference>
<feature type="domain" description="Adrift-type SAM-dependent 2'-O-MTase" evidence="8">
    <location>
        <begin position="83"/>
        <end position="295"/>
    </location>
</feature>
<keyword evidence="5 7" id="KW-0949">S-adenosyl-L-methionine</keyword>
<gene>
    <name evidence="9" type="ORF">NQ314_019680</name>
</gene>
<dbReference type="InterPro" id="IPR025807">
    <property type="entry name" value="Adrift-typ_MeTrfase"/>
</dbReference>
<keyword evidence="4 7" id="KW-0808">Transferase</keyword>
<comment type="caution">
    <text evidence="9">The sequence shown here is derived from an EMBL/GenBank/DDBJ whole genome shotgun (WGS) entry which is preliminary data.</text>
</comment>
<feature type="binding site" evidence="7">
    <location>
        <position position="122"/>
    </location>
    <ligand>
        <name>S-adenosyl-L-methionine</name>
        <dbReference type="ChEBI" id="CHEBI:59789"/>
    </ligand>
</feature>
<reference evidence="9" key="1">
    <citation type="journal article" date="2023" name="Insect Mol. Biol.">
        <title>Genome sequencing provides insights into the evolution of gene families encoding plant cell wall-degrading enzymes in longhorned beetles.</title>
        <authorList>
            <person name="Shin N.R."/>
            <person name="Okamura Y."/>
            <person name="Kirsch R."/>
            <person name="Pauchet Y."/>
        </authorList>
    </citation>
    <scope>NUCLEOTIDE SEQUENCE</scope>
    <source>
        <strain evidence="9">RBIC_L_NR</strain>
    </source>
</reference>
<proteinExistence type="predicted"/>
<dbReference type="GO" id="GO:0006370">
    <property type="term" value="P:7-methylguanosine mRNA capping"/>
    <property type="evidence" value="ECO:0007669"/>
    <property type="project" value="TreeGrafter"/>
</dbReference>
<evidence type="ECO:0000313" key="10">
    <source>
        <dbReference type="Proteomes" id="UP001162156"/>
    </source>
</evidence>
<dbReference type="PROSITE" id="PS51614">
    <property type="entry name" value="SAM_MT_ADRIFT"/>
    <property type="match status" value="1"/>
</dbReference>
<dbReference type="Pfam" id="PF01728">
    <property type="entry name" value="FtsJ"/>
    <property type="match status" value="1"/>
</dbReference>
<sequence length="476" mass="55795">MTEYEEYFEKIYEFKSSEQCVLPSKVFESSKWLIPEFQNKKQELNKIKGLLGRFQLKAWSKHTAYRDPSGFVMKKLSENVHPELLTQAWCKFYEILGRFPVIPQQSQLDGKFSTLHLCEAPGAFVCALNHYLTLNYPDIQWEWMANTLNPNYEGNELSQMIPDDRFIRYTLKNWQFGLDFSGDITKYYNHQELLKKYAEEKVHLVTADGSVDCMKDPGEQERHVEFLHYCETTTALAVLQTGGTFVLKIFTIFEDTTISLLYLLNCLFEKVAIFKPCTSKSGNSEVYVINTNFKGFHNFANLWTELTSVYSCREQFSLKSMFSLSELPNYFLIEIQECTDFFMNKQMRTILDNIYYYENKIKSEPNKVYIMKTSIAQLFMNVYNLTWIPNDKKIVPHVSVGDNWRVYMAHHSRDYTCVLVQNLVNRKLSTDIMDIQIGKQIEVVQNSKFTHKDNLKKVIVAFGNRKNGSSLYEHVF</sequence>
<name>A0AAV8WMW7_9CUCU</name>
<protein>
    <recommendedName>
        <fullName evidence="2">Cap-specific mRNA (nucleoside-2'-O-)-methyltransferase 2</fullName>
        <ecNumber evidence="1">2.1.1.296</ecNumber>
    </recommendedName>
</protein>
<dbReference type="EMBL" id="JANEYF010005528">
    <property type="protein sequence ID" value="KAJ8927799.1"/>
    <property type="molecule type" value="Genomic_DNA"/>
</dbReference>
<dbReference type="SUPFAM" id="SSF53335">
    <property type="entry name" value="S-adenosyl-L-methionine-dependent methyltransferases"/>
    <property type="match status" value="1"/>
</dbReference>
<evidence type="ECO:0000313" key="9">
    <source>
        <dbReference type="EMBL" id="KAJ8927799.1"/>
    </source>
</evidence>
<accession>A0AAV8WMW7</accession>
<dbReference type="GO" id="GO:0120550">
    <property type="term" value="F:methyltransferase cap2 activity"/>
    <property type="evidence" value="ECO:0007669"/>
    <property type="project" value="UniProtKB-EC"/>
</dbReference>
<dbReference type="GO" id="GO:0005737">
    <property type="term" value="C:cytoplasm"/>
    <property type="evidence" value="ECO:0007669"/>
    <property type="project" value="TreeGrafter"/>
</dbReference>
<evidence type="ECO:0000256" key="7">
    <source>
        <dbReference type="PROSITE-ProRule" id="PRU00946"/>
    </source>
</evidence>
<comment type="catalytic activity">
    <reaction evidence="6">
        <text>a 5'-end (N(7)-methyl 5'-triphosphoguanosine)-(2'-O-methyl-ribonucleoside)-(ribonucleotide) in mRNA + S-adenosyl-L-methionine = a 5'-end (N(7)-methyl 5'-triphosphoguanosine)-(2'-O-methyl-ribonucleoside)-(2'-O-methyl-ribonucleotide) in mRNA + S-adenosyl-L-homocysteine + H(+)</text>
        <dbReference type="Rhea" id="RHEA:67024"/>
        <dbReference type="Rhea" id="RHEA-COMP:17169"/>
        <dbReference type="Rhea" id="RHEA-COMP:17170"/>
        <dbReference type="ChEBI" id="CHEBI:15378"/>
        <dbReference type="ChEBI" id="CHEBI:57856"/>
        <dbReference type="ChEBI" id="CHEBI:59789"/>
        <dbReference type="ChEBI" id="CHEBI:167612"/>
        <dbReference type="ChEBI" id="CHEBI:167614"/>
        <dbReference type="EC" id="2.1.1.296"/>
    </reaction>
</comment>
<dbReference type="Proteomes" id="UP001162156">
    <property type="component" value="Unassembled WGS sequence"/>
</dbReference>
<dbReference type="GO" id="GO:0032259">
    <property type="term" value="P:methylation"/>
    <property type="evidence" value="ECO:0007669"/>
    <property type="project" value="UniProtKB-KW"/>
</dbReference>
<evidence type="ECO:0000256" key="1">
    <source>
        <dbReference type="ARBA" id="ARBA00012770"/>
    </source>
</evidence>
<dbReference type="EC" id="2.1.1.296" evidence="1"/>
<feature type="binding site" evidence="7">
    <location>
        <position position="141"/>
    </location>
    <ligand>
        <name>S-adenosyl-L-methionine</name>
        <dbReference type="ChEBI" id="CHEBI:59789"/>
    </ligand>
</feature>
<dbReference type="Gene3D" id="3.40.50.12760">
    <property type="match status" value="1"/>
</dbReference>
<evidence type="ECO:0000256" key="3">
    <source>
        <dbReference type="ARBA" id="ARBA00022603"/>
    </source>
</evidence>
<keyword evidence="10" id="KW-1185">Reference proteome</keyword>
<dbReference type="InterPro" id="IPR050851">
    <property type="entry name" value="mRNA_Cap_2O-Ribose_MeTrfase"/>
</dbReference>
<dbReference type="PANTHER" id="PTHR16121">
    <property type="entry name" value="CAP-SPECIFIC MRNA (NUCLEOSIDE-2'-O-)-METHYLTRANSFERASE 1-RELATED"/>
    <property type="match status" value="1"/>
</dbReference>
<dbReference type="GO" id="GO:0004483">
    <property type="term" value="F:methyltransferase cap1 activity"/>
    <property type="evidence" value="ECO:0007669"/>
    <property type="project" value="TreeGrafter"/>
</dbReference>
<feature type="active site" description="Proton acceptor" evidence="7">
    <location>
        <position position="248"/>
    </location>
</feature>
<evidence type="ECO:0000256" key="5">
    <source>
        <dbReference type="ARBA" id="ARBA00022691"/>
    </source>
</evidence>